<evidence type="ECO:0000313" key="1">
    <source>
        <dbReference type="EMBL" id="KAK3691408.1"/>
    </source>
</evidence>
<protein>
    <submittedName>
        <fullName evidence="1">Uncharacterized protein</fullName>
    </submittedName>
</protein>
<dbReference type="AlphaFoldDB" id="A0AAE0XEV4"/>
<reference evidence="1" key="1">
    <citation type="journal article" date="2023" name="G3 (Bethesda)">
        <title>A reference genome for the long-term kleptoplast-retaining sea slug Elysia crispata morphotype clarki.</title>
        <authorList>
            <person name="Eastman K.E."/>
            <person name="Pendleton A.L."/>
            <person name="Shaikh M.A."/>
            <person name="Suttiyut T."/>
            <person name="Ogas R."/>
            <person name="Tomko P."/>
            <person name="Gavelis G."/>
            <person name="Widhalm J.R."/>
            <person name="Wisecaver J.H."/>
        </authorList>
    </citation>
    <scope>NUCLEOTIDE SEQUENCE</scope>
    <source>
        <strain evidence="1">ECLA1</strain>
    </source>
</reference>
<name>A0AAE0XEV4_9GAST</name>
<gene>
    <name evidence="1" type="ORF">RRG08_036211</name>
</gene>
<sequence length="147" mass="16209">MPQPMLLLERPNATHVKIIATDLQPPILLPTSNTNLATHHRPYPPPSPTIDLITQIEKTIGGDLCAKVCDGNTQLSNHTTHLLQPLSILSFTANNLFTHVFQPPTILSIFPNHQPYYSGSSTTNHTIHLLQPPTFLLSSQVVCILSH</sequence>
<proteinExistence type="predicted"/>
<accession>A0AAE0XEV4</accession>
<comment type="caution">
    <text evidence="1">The sequence shown here is derived from an EMBL/GenBank/DDBJ whole genome shotgun (WGS) entry which is preliminary data.</text>
</comment>
<dbReference type="Proteomes" id="UP001283361">
    <property type="component" value="Unassembled WGS sequence"/>
</dbReference>
<evidence type="ECO:0000313" key="2">
    <source>
        <dbReference type="Proteomes" id="UP001283361"/>
    </source>
</evidence>
<organism evidence="1 2">
    <name type="scientific">Elysia crispata</name>
    <name type="common">lettuce slug</name>
    <dbReference type="NCBI Taxonomy" id="231223"/>
    <lineage>
        <taxon>Eukaryota</taxon>
        <taxon>Metazoa</taxon>
        <taxon>Spiralia</taxon>
        <taxon>Lophotrochozoa</taxon>
        <taxon>Mollusca</taxon>
        <taxon>Gastropoda</taxon>
        <taxon>Heterobranchia</taxon>
        <taxon>Euthyneura</taxon>
        <taxon>Panpulmonata</taxon>
        <taxon>Sacoglossa</taxon>
        <taxon>Placobranchoidea</taxon>
        <taxon>Plakobranchidae</taxon>
        <taxon>Elysia</taxon>
    </lineage>
</organism>
<keyword evidence="2" id="KW-1185">Reference proteome</keyword>
<dbReference type="EMBL" id="JAWDGP010008094">
    <property type="protein sequence ID" value="KAK3691408.1"/>
    <property type="molecule type" value="Genomic_DNA"/>
</dbReference>